<dbReference type="SUPFAM" id="SSF142921">
    <property type="entry name" value="WGR domain-like"/>
    <property type="match status" value="1"/>
</dbReference>
<name>A0A225DTR9_9BACT</name>
<reference evidence="3" key="1">
    <citation type="submission" date="2017-06" db="EMBL/GenBank/DDBJ databases">
        <title>Genome analysis of Fimbriiglobus ruber SP5, the first member of the order Planctomycetales with confirmed chitinolytic capability.</title>
        <authorList>
            <person name="Ravin N.V."/>
            <person name="Rakitin A.L."/>
            <person name="Ivanova A.A."/>
            <person name="Beletsky A.V."/>
            <person name="Kulichevskaya I.S."/>
            <person name="Mardanov A.V."/>
            <person name="Dedysh S.N."/>
        </authorList>
    </citation>
    <scope>NUCLEOTIDE SEQUENCE [LARGE SCALE GENOMIC DNA]</scope>
    <source>
        <strain evidence="3">SP5</strain>
    </source>
</reference>
<gene>
    <name evidence="2" type="ORF">FRUB_04878</name>
</gene>
<keyword evidence="3" id="KW-1185">Reference proteome</keyword>
<dbReference type="InterPro" id="IPR008893">
    <property type="entry name" value="WGR_domain"/>
</dbReference>
<protein>
    <recommendedName>
        <fullName evidence="1">WGR domain-containing protein</fullName>
    </recommendedName>
</protein>
<dbReference type="AlphaFoldDB" id="A0A225DTR9"/>
<comment type="caution">
    <text evidence="2">The sequence shown here is derived from an EMBL/GenBank/DDBJ whole genome shotgun (WGS) entry which is preliminary data.</text>
</comment>
<evidence type="ECO:0000259" key="1">
    <source>
        <dbReference type="Pfam" id="PF05406"/>
    </source>
</evidence>
<dbReference type="RefSeq" id="WP_088255953.1">
    <property type="nucleotide sequence ID" value="NZ_NIDE01000007.1"/>
</dbReference>
<proteinExistence type="predicted"/>
<dbReference type="CDD" id="cd07996">
    <property type="entry name" value="WGR_MMR_like"/>
    <property type="match status" value="1"/>
</dbReference>
<evidence type="ECO:0000313" key="2">
    <source>
        <dbReference type="EMBL" id="OWK40986.1"/>
    </source>
</evidence>
<organism evidence="2 3">
    <name type="scientific">Fimbriiglobus ruber</name>
    <dbReference type="NCBI Taxonomy" id="1908690"/>
    <lineage>
        <taxon>Bacteria</taxon>
        <taxon>Pseudomonadati</taxon>
        <taxon>Planctomycetota</taxon>
        <taxon>Planctomycetia</taxon>
        <taxon>Gemmatales</taxon>
        <taxon>Gemmataceae</taxon>
        <taxon>Fimbriiglobus</taxon>
    </lineage>
</organism>
<evidence type="ECO:0000313" key="3">
    <source>
        <dbReference type="Proteomes" id="UP000214646"/>
    </source>
</evidence>
<dbReference type="InterPro" id="IPR036930">
    <property type="entry name" value="WGR_dom_sf"/>
</dbReference>
<dbReference type="EMBL" id="NIDE01000007">
    <property type="protein sequence ID" value="OWK40986.1"/>
    <property type="molecule type" value="Genomic_DNA"/>
</dbReference>
<accession>A0A225DTR9</accession>
<sequence length="115" mass="13031">MDNLLTVAFEAHHAGKNHHRRYEVTVGRDLFDDWTVTIRYGRVGRGGQEKRYASPKPDEMRAVIRDRLGRRLSAPKRIGCPYRLAGFSTVPGFDAADWLPGEVMARFFAVACPAR</sequence>
<dbReference type="OrthoDB" id="282373at2"/>
<dbReference type="Pfam" id="PF05406">
    <property type="entry name" value="WGR"/>
    <property type="match status" value="1"/>
</dbReference>
<feature type="domain" description="WGR" evidence="1">
    <location>
        <begin position="7"/>
        <end position="52"/>
    </location>
</feature>
<dbReference type="Proteomes" id="UP000214646">
    <property type="component" value="Unassembled WGS sequence"/>
</dbReference>
<dbReference type="InterPro" id="IPR049809">
    <property type="entry name" value="YehF/YfeS-like_WGR"/>
</dbReference>